<dbReference type="Gene3D" id="3.30.750.24">
    <property type="entry name" value="STAS domain"/>
    <property type="match status" value="1"/>
</dbReference>
<keyword evidence="3" id="KW-1185">Reference proteome</keyword>
<dbReference type="InterPro" id="IPR058548">
    <property type="entry name" value="MlaB-like_STAS"/>
</dbReference>
<sequence length="91" mass="9362">MSALSLPAKLDLSTVEAFCDAIRARKGGDLVLDAGDVTLLGGLGLQVLAAAAADWRQAGHSLSITPRSESFDNALTHLGVTLNDLQSTEAA</sequence>
<dbReference type="InterPro" id="IPR002645">
    <property type="entry name" value="STAS_dom"/>
</dbReference>
<evidence type="ECO:0000259" key="1">
    <source>
        <dbReference type="PROSITE" id="PS50801"/>
    </source>
</evidence>
<proteinExistence type="predicted"/>
<dbReference type="SUPFAM" id="SSF52091">
    <property type="entry name" value="SpoIIaa-like"/>
    <property type="match status" value="1"/>
</dbReference>
<protein>
    <recommendedName>
        <fullName evidence="1">STAS domain-containing protein</fullName>
    </recommendedName>
</protein>
<accession>A0A074JWN0</accession>
<feature type="domain" description="STAS" evidence="1">
    <location>
        <begin position="1"/>
        <end position="91"/>
    </location>
</feature>
<comment type="caution">
    <text evidence="2">The sequence shown here is derived from an EMBL/GenBank/DDBJ whole genome shotgun (WGS) entry which is preliminary data.</text>
</comment>
<dbReference type="EMBL" id="AUNB01000019">
    <property type="protein sequence ID" value="KEO60300.1"/>
    <property type="molecule type" value="Genomic_DNA"/>
</dbReference>
<dbReference type="STRING" id="1353528.DT23_13260"/>
<evidence type="ECO:0000313" key="3">
    <source>
        <dbReference type="Proteomes" id="UP000027471"/>
    </source>
</evidence>
<dbReference type="OrthoDB" id="7871544at2"/>
<dbReference type="Pfam" id="PF13466">
    <property type="entry name" value="STAS_2"/>
    <property type="match status" value="1"/>
</dbReference>
<dbReference type="Proteomes" id="UP000027471">
    <property type="component" value="Unassembled WGS sequence"/>
</dbReference>
<dbReference type="PROSITE" id="PS50801">
    <property type="entry name" value="STAS"/>
    <property type="match status" value="1"/>
</dbReference>
<reference evidence="2 3" key="1">
    <citation type="journal article" date="2015" name="Antonie Van Leeuwenhoek">
        <title>Thioclava indica sp. nov., isolated from surface seawater of the Indian Ocean.</title>
        <authorList>
            <person name="Liu Y."/>
            <person name="Lai Q."/>
            <person name="Du J."/>
            <person name="Xu H."/>
            <person name="Jiang L."/>
            <person name="Shao Z."/>
        </authorList>
    </citation>
    <scope>NUCLEOTIDE SEQUENCE [LARGE SCALE GENOMIC DNA]</scope>
    <source>
        <strain evidence="2 3">DT23-4</strain>
    </source>
</reference>
<dbReference type="InterPro" id="IPR036513">
    <property type="entry name" value="STAS_dom_sf"/>
</dbReference>
<evidence type="ECO:0000313" key="2">
    <source>
        <dbReference type="EMBL" id="KEO60300.1"/>
    </source>
</evidence>
<dbReference type="AlphaFoldDB" id="A0A074JWN0"/>
<dbReference type="eggNOG" id="ENOG5030Z9T">
    <property type="taxonomic scope" value="Bacteria"/>
</dbReference>
<dbReference type="RefSeq" id="WP_038130063.1">
    <property type="nucleotide sequence ID" value="NZ_AUNB01000019.1"/>
</dbReference>
<name>A0A074JWN0_9RHOB</name>
<gene>
    <name evidence="2" type="ORF">DT23_13260</name>
</gene>
<organism evidence="2 3">
    <name type="scientific">Thioclava indica</name>
    <dbReference type="NCBI Taxonomy" id="1353528"/>
    <lineage>
        <taxon>Bacteria</taxon>
        <taxon>Pseudomonadati</taxon>
        <taxon>Pseudomonadota</taxon>
        <taxon>Alphaproteobacteria</taxon>
        <taxon>Rhodobacterales</taxon>
        <taxon>Paracoccaceae</taxon>
        <taxon>Thioclava</taxon>
    </lineage>
</organism>